<dbReference type="GO" id="GO:0008270">
    <property type="term" value="F:zinc ion binding"/>
    <property type="evidence" value="ECO:0007669"/>
    <property type="project" value="UniProtKB-KW"/>
</dbReference>
<dbReference type="InterPro" id="IPR000679">
    <property type="entry name" value="Znf_GATA"/>
</dbReference>
<accession>A0AA36HHM7</accession>
<evidence type="ECO:0000313" key="4">
    <source>
        <dbReference type="Proteomes" id="UP001176961"/>
    </source>
</evidence>
<comment type="caution">
    <text evidence="3">The sequence shown here is derived from an EMBL/GenBank/DDBJ whole genome shotgun (WGS) entry which is preliminary data.</text>
</comment>
<name>A0AA36HHM7_CYLNA</name>
<dbReference type="PROSITE" id="PS50114">
    <property type="entry name" value="GATA_ZN_FINGER_2"/>
    <property type="match status" value="1"/>
</dbReference>
<keyword evidence="4" id="KW-1185">Reference proteome</keyword>
<dbReference type="EMBL" id="CATQJL010000326">
    <property type="protein sequence ID" value="CAJ0610556.1"/>
    <property type="molecule type" value="Genomic_DNA"/>
</dbReference>
<keyword evidence="1" id="KW-0863">Zinc-finger</keyword>
<sequence length="109" mass="12372">MQVKYTRTGGAKAVTLREWDNCTPHDHTRNSFVSDDELDYEDGLCDNCGEICRNVALQSVDEVKLCYVCRMYYKLIRKHRPCSFTSASVSSVKEKLANVLKTCKTAPTN</sequence>
<dbReference type="Proteomes" id="UP001176961">
    <property type="component" value="Unassembled WGS sequence"/>
</dbReference>
<keyword evidence="1" id="KW-0862">Zinc</keyword>
<organism evidence="3 4">
    <name type="scientific">Cylicocyclus nassatus</name>
    <name type="common">Nematode worm</name>
    <dbReference type="NCBI Taxonomy" id="53992"/>
    <lineage>
        <taxon>Eukaryota</taxon>
        <taxon>Metazoa</taxon>
        <taxon>Ecdysozoa</taxon>
        <taxon>Nematoda</taxon>
        <taxon>Chromadorea</taxon>
        <taxon>Rhabditida</taxon>
        <taxon>Rhabditina</taxon>
        <taxon>Rhabditomorpha</taxon>
        <taxon>Strongyloidea</taxon>
        <taxon>Strongylidae</taxon>
        <taxon>Cylicocyclus</taxon>
    </lineage>
</organism>
<dbReference type="AlphaFoldDB" id="A0AA36HHM7"/>
<gene>
    <name evidence="3" type="ORF">CYNAS_LOCUS22539</name>
</gene>
<reference evidence="3" key="1">
    <citation type="submission" date="2023-07" db="EMBL/GenBank/DDBJ databases">
        <authorList>
            <consortium name="CYATHOMIX"/>
        </authorList>
    </citation>
    <scope>NUCLEOTIDE SEQUENCE</scope>
    <source>
        <strain evidence="3">N/A</strain>
    </source>
</reference>
<evidence type="ECO:0000313" key="3">
    <source>
        <dbReference type="EMBL" id="CAJ0610556.1"/>
    </source>
</evidence>
<evidence type="ECO:0000256" key="1">
    <source>
        <dbReference type="PROSITE-ProRule" id="PRU00094"/>
    </source>
</evidence>
<keyword evidence="1" id="KW-0479">Metal-binding</keyword>
<protein>
    <recommendedName>
        <fullName evidence="2">GATA-type domain-containing protein</fullName>
    </recommendedName>
</protein>
<dbReference type="GO" id="GO:0006355">
    <property type="term" value="P:regulation of DNA-templated transcription"/>
    <property type="evidence" value="ECO:0007669"/>
    <property type="project" value="InterPro"/>
</dbReference>
<evidence type="ECO:0000259" key="2">
    <source>
        <dbReference type="PROSITE" id="PS50114"/>
    </source>
</evidence>
<proteinExistence type="predicted"/>
<feature type="domain" description="GATA-type" evidence="2">
    <location>
        <begin position="39"/>
        <end position="95"/>
    </location>
</feature>
<dbReference type="GO" id="GO:0043565">
    <property type="term" value="F:sequence-specific DNA binding"/>
    <property type="evidence" value="ECO:0007669"/>
    <property type="project" value="InterPro"/>
</dbReference>